<gene>
    <name evidence="7" type="primary">LOC100179971</name>
</gene>
<dbReference type="InterPro" id="IPR036568">
    <property type="entry name" value="GGCT-like_sf"/>
</dbReference>
<dbReference type="PANTHER" id="PTHR12510">
    <property type="entry name" value="TROPONIN C-AKIN-1 PROTEIN"/>
    <property type="match status" value="1"/>
</dbReference>
<dbReference type="STRING" id="7719.ENSCINP00000015091"/>
<accession>F6XY19</accession>
<sequence>MHLVYVYGTLKTGFPNHYLISDPENGIANFLYEASTVEKFALVVGSPFHVPFLLQNTNHGKGNVITGELYEVDDEMLKTLDKLENHPTLYLRSKIQVKRNTESDVIECDAYLLTNYKLELLTLPMLTSYNITTSSSYISPQERSSSETLKSVKLPN</sequence>
<dbReference type="Proteomes" id="UP000008144">
    <property type="component" value="Chromosome 3"/>
</dbReference>
<evidence type="ECO:0000256" key="3">
    <source>
        <dbReference type="ARBA" id="ARBA00023239"/>
    </source>
</evidence>
<dbReference type="InterPro" id="IPR013024">
    <property type="entry name" value="GGCT-like"/>
</dbReference>
<comment type="catalytic activity">
    <reaction evidence="1">
        <text>epsilon-(gamma-L-glutamyl)-L-lysine = 5-oxo-L-proline + L-lysine</text>
        <dbReference type="Rhea" id="RHEA:16961"/>
        <dbReference type="ChEBI" id="CHEBI:32551"/>
        <dbReference type="ChEBI" id="CHEBI:58402"/>
        <dbReference type="ChEBI" id="CHEBI:133752"/>
        <dbReference type="EC" id="4.3.2.8"/>
    </reaction>
</comment>
<evidence type="ECO:0000256" key="1">
    <source>
        <dbReference type="ARBA" id="ARBA00001684"/>
    </source>
</evidence>
<proteinExistence type="inferred from homology"/>
<dbReference type="GeneTree" id="ENSGT00390000010543"/>
<dbReference type="AlphaFoldDB" id="F6XY19"/>
<dbReference type="InterPro" id="IPR009288">
    <property type="entry name" value="AIG2-like_dom"/>
</dbReference>
<dbReference type="SUPFAM" id="SSF110857">
    <property type="entry name" value="Gamma-glutamyl cyclotransferase-like"/>
    <property type="match status" value="1"/>
</dbReference>
<dbReference type="RefSeq" id="XP_002124027.1">
    <property type="nucleotide sequence ID" value="XM_002123991.4"/>
</dbReference>
<feature type="domain" description="Gamma-glutamylcyclotransferase AIG2-like" evidence="6">
    <location>
        <begin position="4"/>
        <end position="121"/>
    </location>
</feature>
<reference evidence="7" key="4">
    <citation type="submission" date="2025-09" db="UniProtKB">
        <authorList>
            <consortium name="Ensembl"/>
        </authorList>
    </citation>
    <scope>IDENTIFICATION</scope>
</reference>
<keyword evidence="3" id="KW-0456">Lyase</keyword>
<dbReference type="HOGENOM" id="CLU_083466_1_0_1"/>
<dbReference type="FunCoup" id="F6XY19">
    <property type="interactions" value="11"/>
</dbReference>
<evidence type="ECO:0000256" key="2">
    <source>
        <dbReference type="ARBA" id="ARBA00008861"/>
    </source>
</evidence>
<protein>
    <recommendedName>
        <fullName evidence="5">Gamma-glutamylcyclotransferase family protein</fullName>
    </recommendedName>
</protein>
<evidence type="ECO:0000313" key="7">
    <source>
        <dbReference type="Ensembl" id="ENSCINP00000015091.3"/>
    </source>
</evidence>
<dbReference type="EMBL" id="EAAA01001628">
    <property type="status" value="NOT_ANNOTATED_CDS"/>
    <property type="molecule type" value="Genomic_DNA"/>
</dbReference>
<reference evidence="7" key="2">
    <citation type="journal article" date="2008" name="Genome Biol.">
        <title>Improved genome assembly and evidence-based global gene model set for the chordate Ciona intestinalis: new insight into intron and operon populations.</title>
        <authorList>
            <person name="Satou Y."/>
            <person name="Mineta K."/>
            <person name="Ogasawara M."/>
            <person name="Sasakura Y."/>
            <person name="Shoguchi E."/>
            <person name="Ueno K."/>
            <person name="Yamada L."/>
            <person name="Matsumoto J."/>
            <person name="Wasserscheid J."/>
            <person name="Dewar K."/>
            <person name="Wiley G.B."/>
            <person name="Macmil S.L."/>
            <person name="Roe B.A."/>
            <person name="Zeller R.W."/>
            <person name="Hastings K.E."/>
            <person name="Lemaire P."/>
            <person name="Lindquist E."/>
            <person name="Endo T."/>
            <person name="Hotta K."/>
            <person name="Inaba K."/>
        </authorList>
    </citation>
    <scope>NUCLEOTIDE SEQUENCE [LARGE SCALE GENOMIC DNA]</scope>
    <source>
        <strain evidence="7">wild type</strain>
    </source>
</reference>
<dbReference type="InParanoid" id="F6XY19"/>
<dbReference type="Pfam" id="PF06094">
    <property type="entry name" value="GGACT"/>
    <property type="match status" value="1"/>
</dbReference>
<dbReference type="GeneID" id="100179971"/>
<comment type="similarity">
    <text evidence="2 5">Belongs to the gamma-glutamylcyclotransferase family.</text>
</comment>
<dbReference type="Gene3D" id="3.10.490.10">
    <property type="entry name" value="Gamma-glutamyl cyclotransferase-like"/>
    <property type="match status" value="1"/>
</dbReference>
<accession>A0A1W2WBH9</accession>
<reference evidence="7" key="3">
    <citation type="submission" date="2025-08" db="UniProtKB">
        <authorList>
            <consortium name="Ensembl"/>
        </authorList>
    </citation>
    <scope>IDENTIFICATION</scope>
</reference>
<keyword evidence="8" id="KW-1185">Reference proteome</keyword>
<dbReference type="Ensembl" id="ENSCINT00000015091.3">
    <property type="protein sequence ID" value="ENSCINP00000015091.3"/>
    <property type="gene ID" value="ENSCING00000007347.3"/>
</dbReference>
<dbReference type="GO" id="GO:0061929">
    <property type="term" value="F:gamma-glutamylaminecyclotransferase activity"/>
    <property type="evidence" value="ECO:0007669"/>
    <property type="project" value="UniProtKB-EC"/>
</dbReference>
<dbReference type="CDD" id="cd06661">
    <property type="entry name" value="GGCT_like"/>
    <property type="match status" value="1"/>
</dbReference>
<dbReference type="OMA" id="FENIPTM"/>
<evidence type="ECO:0000256" key="4">
    <source>
        <dbReference type="PIRSR" id="PIRSR639126-1"/>
    </source>
</evidence>
<evidence type="ECO:0000259" key="6">
    <source>
        <dbReference type="Pfam" id="PF06094"/>
    </source>
</evidence>
<dbReference type="PANTHER" id="PTHR12510:SF4">
    <property type="entry name" value="GAMMA-GLUTAMYLAMINECYCLOTRANSFERASE"/>
    <property type="match status" value="1"/>
</dbReference>
<name>F6XY19_CIOIN</name>
<dbReference type="InterPro" id="IPR039126">
    <property type="entry name" value="GGACT"/>
</dbReference>
<feature type="active site" description="Proton acceptor" evidence="4">
    <location>
        <position position="84"/>
    </location>
</feature>
<organism evidence="7 8">
    <name type="scientific">Ciona intestinalis</name>
    <name type="common">Transparent sea squirt</name>
    <name type="synonym">Ascidia intestinalis</name>
    <dbReference type="NCBI Taxonomy" id="7719"/>
    <lineage>
        <taxon>Eukaryota</taxon>
        <taxon>Metazoa</taxon>
        <taxon>Chordata</taxon>
        <taxon>Tunicata</taxon>
        <taxon>Ascidiacea</taxon>
        <taxon>Phlebobranchia</taxon>
        <taxon>Cionidae</taxon>
        <taxon>Ciona</taxon>
    </lineage>
</organism>
<evidence type="ECO:0000256" key="5">
    <source>
        <dbReference type="RuleBase" id="RU367036"/>
    </source>
</evidence>
<dbReference type="GO" id="GO:0005829">
    <property type="term" value="C:cytosol"/>
    <property type="evidence" value="ECO:0000318"/>
    <property type="project" value="GO_Central"/>
</dbReference>
<evidence type="ECO:0000313" key="8">
    <source>
        <dbReference type="Proteomes" id="UP000008144"/>
    </source>
</evidence>
<reference evidence="8" key="1">
    <citation type="journal article" date="2002" name="Science">
        <title>The draft genome of Ciona intestinalis: insights into chordate and vertebrate origins.</title>
        <authorList>
            <person name="Dehal P."/>
            <person name="Satou Y."/>
            <person name="Campbell R.K."/>
            <person name="Chapman J."/>
            <person name="Degnan B."/>
            <person name="De Tomaso A."/>
            <person name="Davidson B."/>
            <person name="Di Gregorio A."/>
            <person name="Gelpke M."/>
            <person name="Goodstein D.M."/>
            <person name="Harafuji N."/>
            <person name="Hastings K.E."/>
            <person name="Ho I."/>
            <person name="Hotta K."/>
            <person name="Huang W."/>
            <person name="Kawashima T."/>
            <person name="Lemaire P."/>
            <person name="Martinez D."/>
            <person name="Meinertzhagen I.A."/>
            <person name="Necula S."/>
            <person name="Nonaka M."/>
            <person name="Putnam N."/>
            <person name="Rash S."/>
            <person name="Saiga H."/>
            <person name="Satake M."/>
            <person name="Terry A."/>
            <person name="Yamada L."/>
            <person name="Wang H.G."/>
            <person name="Awazu S."/>
            <person name="Azumi K."/>
            <person name="Boore J."/>
            <person name="Branno M."/>
            <person name="Chin-Bow S."/>
            <person name="DeSantis R."/>
            <person name="Doyle S."/>
            <person name="Francino P."/>
            <person name="Keys D.N."/>
            <person name="Haga S."/>
            <person name="Hayashi H."/>
            <person name="Hino K."/>
            <person name="Imai K.S."/>
            <person name="Inaba K."/>
            <person name="Kano S."/>
            <person name="Kobayashi K."/>
            <person name="Kobayashi M."/>
            <person name="Lee B.I."/>
            <person name="Makabe K.W."/>
            <person name="Manohar C."/>
            <person name="Matassi G."/>
            <person name="Medina M."/>
            <person name="Mochizuki Y."/>
            <person name="Mount S."/>
            <person name="Morishita T."/>
            <person name="Miura S."/>
            <person name="Nakayama A."/>
            <person name="Nishizaka S."/>
            <person name="Nomoto H."/>
            <person name="Ohta F."/>
            <person name="Oishi K."/>
            <person name="Rigoutsos I."/>
            <person name="Sano M."/>
            <person name="Sasaki A."/>
            <person name="Sasakura Y."/>
            <person name="Shoguchi E."/>
            <person name="Shin-i T."/>
            <person name="Spagnuolo A."/>
            <person name="Stainier D."/>
            <person name="Suzuki M.M."/>
            <person name="Tassy O."/>
            <person name="Takatori N."/>
            <person name="Tokuoka M."/>
            <person name="Yagi K."/>
            <person name="Yoshizaki F."/>
            <person name="Wada S."/>
            <person name="Zhang C."/>
            <person name="Hyatt P.D."/>
            <person name="Larimer F."/>
            <person name="Detter C."/>
            <person name="Doggett N."/>
            <person name="Glavina T."/>
            <person name="Hawkins T."/>
            <person name="Richardson P."/>
            <person name="Lucas S."/>
            <person name="Kohara Y."/>
            <person name="Levine M."/>
            <person name="Satoh N."/>
            <person name="Rokhsar D.S."/>
        </authorList>
    </citation>
    <scope>NUCLEOTIDE SEQUENCE [LARGE SCALE GENOMIC DNA]</scope>
</reference>
<dbReference type="KEGG" id="cin:100179971"/>
<dbReference type="OrthoDB" id="113620at2759"/>